<dbReference type="AlphaFoldDB" id="A0A5C7GM42"/>
<evidence type="ECO:0000313" key="2">
    <source>
        <dbReference type="EMBL" id="TXG39392.1"/>
    </source>
</evidence>
<evidence type="ECO:0000313" key="3">
    <source>
        <dbReference type="Proteomes" id="UP000321080"/>
    </source>
</evidence>
<keyword evidence="1" id="KW-0472">Membrane</keyword>
<protein>
    <recommendedName>
        <fullName evidence="4">DUF4760 domain-containing protein</fullName>
    </recommendedName>
</protein>
<gene>
    <name evidence="2" type="ORF">FUA22_05840</name>
</gene>
<evidence type="ECO:0008006" key="4">
    <source>
        <dbReference type="Google" id="ProtNLM"/>
    </source>
</evidence>
<evidence type="ECO:0000256" key="1">
    <source>
        <dbReference type="SAM" id="Phobius"/>
    </source>
</evidence>
<sequence>MKNGLQKISIITEIVGAIAIVISLIFVGIQFTENTKATKSSTAASTVATISSWYTEMGNNQQSSSLFYNFMADPESLTSEERFQVIISLHGLFLTFQNSYYLNQQGTLDSHIQESITKAAVGVKDQPGFRLFWKLRRELFFPEFQKHIDEIVDTEIYISEGMYKAVEDQKPVEKK</sequence>
<reference evidence="2 3" key="1">
    <citation type="submission" date="2019-08" db="EMBL/GenBank/DDBJ databases">
        <title>Seonamhaeicola sediminis sp. nov., isolated from marine sediment.</title>
        <authorList>
            <person name="Cao W.R."/>
        </authorList>
    </citation>
    <scope>NUCLEOTIDE SEQUENCE [LARGE SCALE GENOMIC DNA]</scope>
    <source>
        <strain evidence="2 3">1505</strain>
    </source>
</reference>
<dbReference type="Proteomes" id="UP000321080">
    <property type="component" value="Unassembled WGS sequence"/>
</dbReference>
<organism evidence="2 3">
    <name type="scientific">Seonamhaeicola maritimus</name>
    <dbReference type="NCBI Taxonomy" id="2591822"/>
    <lineage>
        <taxon>Bacteria</taxon>
        <taxon>Pseudomonadati</taxon>
        <taxon>Bacteroidota</taxon>
        <taxon>Flavobacteriia</taxon>
        <taxon>Flavobacteriales</taxon>
        <taxon>Flavobacteriaceae</taxon>
    </lineage>
</organism>
<keyword evidence="3" id="KW-1185">Reference proteome</keyword>
<name>A0A5C7GM42_9FLAO</name>
<keyword evidence="1" id="KW-0812">Transmembrane</keyword>
<accession>A0A5C7GM42</accession>
<comment type="caution">
    <text evidence="2">The sequence shown here is derived from an EMBL/GenBank/DDBJ whole genome shotgun (WGS) entry which is preliminary data.</text>
</comment>
<feature type="transmembrane region" description="Helical" evidence="1">
    <location>
        <begin position="12"/>
        <end position="31"/>
    </location>
</feature>
<dbReference type="OrthoDB" id="1436276at2"/>
<dbReference type="EMBL" id="VRKQ01000008">
    <property type="protein sequence ID" value="TXG39392.1"/>
    <property type="molecule type" value="Genomic_DNA"/>
</dbReference>
<proteinExistence type="predicted"/>
<dbReference type="RefSeq" id="WP_147766962.1">
    <property type="nucleotide sequence ID" value="NZ_VRKQ01000008.1"/>
</dbReference>
<keyword evidence="1" id="KW-1133">Transmembrane helix</keyword>